<evidence type="ECO:0000313" key="2">
    <source>
        <dbReference type="EMBL" id="KAF7195971.1"/>
    </source>
</evidence>
<organism evidence="2 3">
    <name type="scientific">Pseudocercospora fuligena</name>
    <dbReference type="NCBI Taxonomy" id="685502"/>
    <lineage>
        <taxon>Eukaryota</taxon>
        <taxon>Fungi</taxon>
        <taxon>Dikarya</taxon>
        <taxon>Ascomycota</taxon>
        <taxon>Pezizomycotina</taxon>
        <taxon>Dothideomycetes</taxon>
        <taxon>Dothideomycetidae</taxon>
        <taxon>Mycosphaerellales</taxon>
        <taxon>Mycosphaerellaceae</taxon>
        <taxon>Pseudocercospora</taxon>
    </lineage>
</organism>
<dbReference type="EMBL" id="JABCIY010000033">
    <property type="protein sequence ID" value="KAF7195971.1"/>
    <property type="molecule type" value="Genomic_DNA"/>
</dbReference>
<comment type="caution">
    <text evidence="2">The sequence shown here is derived from an EMBL/GenBank/DDBJ whole genome shotgun (WGS) entry which is preliminary data.</text>
</comment>
<reference evidence="2" key="1">
    <citation type="submission" date="2020-04" db="EMBL/GenBank/DDBJ databases">
        <title>Draft genome resource of the tomato pathogen Pseudocercospora fuligena.</title>
        <authorList>
            <person name="Zaccaron A."/>
        </authorList>
    </citation>
    <scope>NUCLEOTIDE SEQUENCE</scope>
    <source>
        <strain evidence="2">PF001</strain>
    </source>
</reference>
<proteinExistence type="predicted"/>
<dbReference type="AlphaFoldDB" id="A0A8H6RRT1"/>
<evidence type="ECO:0000313" key="3">
    <source>
        <dbReference type="Proteomes" id="UP000660729"/>
    </source>
</evidence>
<dbReference type="Proteomes" id="UP000660729">
    <property type="component" value="Unassembled WGS sequence"/>
</dbReference>
<keyword evidence="3" id="KW-1185">Reference proteome</keyword>
<dbReference type="OrthoDB" id="3549921at2759"/>
<name>A0A8H6RRT1_9PEZI</name>
<accession>A0A8H6RRT1</accession>
<evidence type="ECO:0000256" key="1">
    <source>
        <dbReference type="SAM" id="MobiDB-lite"/>
    </source>
</evidence>
<gene>
    <name evidence="2" type="ORF">HII31_02733</name>
</gene>
<feature type="region of interest" description="Disordered" evidence="1">
    <location>
        <begin position="1"/>
        <end position="24"/>
    </location>
</feature>
<protein>
    <submittedName>
        <fullName evidence="2">Uncharacterized protein</fullName>
    </submittedName>
</protein>
<sequence length="74" mass="8221">MPGVQTKAQPWKAVFPQKEGDKEIKAEATPEQINLQRSYGTHAPNSKGKLIDVKVDGMVLPVIASRTHSLIYYD</sequence>